<keyword evidence="4" id="KW-1185">Reference proteome</keyword>
<accession>A0A150GLD4</accession>
<dbReference type="InterPro" id="IPR036770">
    <property type="entry name" value="Ankyrin_rpt-contain_sf"/>
</dbReference>
<sequence length="54" mass="5596">MPAAKGPAANPDLNTRDDEGRTPLTRACAVNDLNAVRSLLAAGANVNATDYVSR</sequence>
<feature type="region of interest" description="Disordered" evidence="2">
    <location>
        <begin position="1"/>
        <end position="23"/>
    </location>
</feature>
<reference evidence="4" key="1">
    <citation type="journal article" date="2016" name="Nat. Commun.">
        <title>The Gonium pectorale genome demonstrates co-option of cell cycle regulation during the evolution of multicellularity.</title>
        <authorList>
            <person name="Hanschen E.R."/>
            <person name="Marriage T.N."/>
            <person name="Ferris P.J."/>
            <person name="Hamaji T."/>
            <person name="Toyoda A."/>
            <person name="Fujiyama A."/>
            <person name="Neme R."/>
            <person name="Noguchi H."/>
            <person name="Minakuchi Y."/>
            <person name="Suzuki M."/>
            <person name="Kawai-Toyooka H."/>
            <person name="Smith D.R."/>
            <person name="Sparks H."/>
            <person name="Anderson J."/>
            <person name="Bakaric R."/>
            <person name="Luria V."/>
            <person name="Karger A."/>
            <person name="Kirschner M.W."/>
            <person name="Durand P.M."/>
            <person name="Michod R.E."/>
            <person name="Nozaki H."/>
            <person name="Olson B.J."/>
        </authorList>
    </citation>
    <scope>NUCLEOTIDE SEQUENCE [LARGE SCALE GENOMIC DNA]</scope>
    <source>
        <strain evidence="4">NIES-2863</strain>
    </source>
</reference>
<evidence type="ECO:0000256" key="2">
    <source>
        <dbReference type="SAM" id="MobiDB-lite"/>
    </source>
</evidence>
<gene>
    <name evidence="3" type="ORF">GPECTOR_15g297</name>
</gene>
<evidence type="ECO:0000256" key="1">
    <source>
        <dbReference type="PROSITE-ProRule" id="PRU00023"/>
    </source>
</evidence>
<evidence type="ECO:0000313" key="3">
    <source>
        <dbReference type="EMBL" id="KXZ50614.1"/>
    </source>
</evidence>
<dbReference type="OrthoDB" id="548769at2759"/>
<name>A0A150GLD4_GONPE</name>
<dbReference type="SUPFAM" id="SSF48403">
    <property type="entry name" value="Ankyrin repeat"/>
    <property type="match status" value="1"/>
</dbReference>
<dbReference type="AlphaFoldDB" id="A0A150GLD4"/>
<dbReference type="EMBL" id="LSYV01000016">
    <property type="protein sequence ID" value="KXZ50614.1"/>
    <property type="molecule type" value="Genomic_DNA"/>
</dbReference>
<comment type="caution">
    <text evidence="3">The sequence shown here is derived from an EMBL/GenBank/DDBJ whole genome shotgun (WGS) entry which is preliminary data.</text>
</comment>
<feature type="repeat" description="ANK" evidence="1">
    <location>
        <begin position="19"/>
        <end position="51"/>
    </location>
</feature>
<dbReference type="PROSITE" id="PS50297">
    <property type="entry name" value="ANK_REP_REGION"/>
    <property type="match status" value="1"/>
</dbReference>
<protein>
    <submittedName>
        <fullName evidence="3">Uncharacterized protein</fullName>
    </submittedName>
</protein>
<evidence type="ECO:0000313" key="4">
    <source>
        <dbReference type="Proteomes" id="UP000075714"/>
    </source>
</evidence>
<dbReference type="Gene3D" id="1.25.40.20">
    <property type="entry name" value="Ankyrin repeat-containing domain"/>
    <property type="match status" value="1"/>
</dbReference>
<dbReference type="PROSITE" id="PS50088">
    <property type="entry name" value="ANK_REPEAT"/>
    <property type="match status" value="1"/>
</dbReference>
<keyword evidence="1" id="KW-0040">ANK repeat</keyword>
<dbReference type="Proteomes" id="UP000075714">
    <property type="component" value="Unassembled WGS sequence"/>
</dbReference>
<proteinExistence type="predicted"/>
<dbReference type="InterPro" id="IPR002110">
    <property type="entry name" value="Ankyrin_rpt"/>
</dbReference>
<dbReference type="Pfam" id="PF00023">
    <property type="entry name" value="Ank"/>
    <property type="match status" value="1"/>
</dbReference>
<organism evidence="3 4">
    <name type="scientific">Gonium pectorale</name>
    <name type="common">Green alga</name>
    <dbReference type="NCBI Taxonomy" id="33097"/>
    <lineage>
        <taxon>Eukaryota</taxon>
        <taxon>Viridiplantae</taxon>
        <taxon>Chlorophyta</taxon>
        <taxon>core chlorophytes</taxon>
        <taxon>Chlorophyceae</taxon>
        <taxon>CS clade</taxon>
        <taxon>Chlamydomonadales</taxon>
        <taxon>Volvocaceae</taxon>
        <taxon>Gonium</taxon>
    </lineage>
</organism>
<dbReference type="SMART" id="SM00248">
    <property type="entry name" value="ANK"/>
    <property type="match status" value="1"/>
</dbReference>